<dbReference type="Proteomes" id="UP000183567">
    <property type="component" value="Unassembled WGS sequence"/>
</dbReference>
<dbReference type="AlphaFoldDB" id="A0A1J8QFG5"/>
<gene>
    <name evidence="1" type="ORF">AZE42_03436</name>
</gene>
<sequence>MALSPSAQSSARCTRPSQAHLMPLSVGTSATEYGTMLGLFL</sequence>
<evidence type="ECO:0000313" key="2">
    <source>
        <dbReference type="Proteomes" id="UP000183567"/>
    </source>
</evidence>
<organism evidence="1 2">
    <name type="scientific">Rhizopogon vesiculosus</name>
    <dbReference type="NCBI Taxonomy" id="180088"/>
    <lineage>
        <taxon>Eukaryota</taxon>
        <taxon>Fungi</taxon>
        <taxon>Dikarya</taxon>
        <taxon>Basidiomycota</taxon>
        <taxon>Agaricomycotina</taxon>
        <taxon>Agaricomycetes</taxon>
        <taxon>Agaricomycetidae</taxon>
        <taxon>Boletales</taxon>
        <taxon>Suillineae</taxon>
        <taxon>Rhizopogonaceae</taxon>
        <taxon>Rhizopogon</taxon>
    </lineage>
</organism>
<evidence type="ECO:0000313" key="1">
    <source>
        <dbReference type="EMBL" id="OJA12104.1"/>
    </source>
</evidence>
<reference evidence="1 2" key="1">
    <citation type="submission" date="2016-03" db="EMBL/GenBank/DDBJ databases">
        <title>Comparative genomics of the ectomycorrhizal sister species Rhizopogon vinicolor and Rhizopogon vesiculosus (Basidiomycota: Boletales) reveals a divergence of the mating type B locus.</title>
        <authorList>
            <person name="Mujic A.B."/>
            <person name="Kuo A."/>
            <person name="Tritt A."/>
            <person name="Lipzen A."/>
            <person name="Chen C."/>
            <person name="Johnson J."/>
            <person name="Sharma A."/>
            <person name="Barry K."/>
            <person name="Grigoriev I.V."/>
            <person name="Spatafora J.W."/>
        </authorList>
    </citation>
    <scope>NUCLEOTIDE SEQUENCE [LARGE SCALE GENOMIC DNA]</scope>
    <source>
        <strain evidence="1 2">AM-OR11-056</strain>
    </source>
</reference>
<comment type="caution">
    <text evidence="1">The sequence shown here is derived from an EMBL/GenBank/DDBJ whole genome shotgun (WGS) entry which is preliminary data.</text>
</comment>
<keyword evidence="2" id="KW-1185">Reference proteome</keyword>
<accession>A0A1J8QFG5</accession>
<protein>
    <submittedName>
        <fullName evidence="1">Uncharacterized protein</fullName>
    </submittedName>
</protein>
<dbReference type="EMBL" id="LVVM01004818">
    <property type="protein sequence ID" value="OJA12104.1"/>
    <property type="molecule type" value="Genomic_DNA"/>
</dbReference>
<proteinExistence type="predicted"/>
<name>A0A1J8QFG5_9AGAM</name>